<accession>A0A266QBH2</accession>
<evidence type="ECO:0000313" key="3">
    <source>
        <dbReference type="Proteomes" id="UP000216101"/>
    </source>
</evidence>
<feature type="domain" description="Tsi6" evidence="1">
    <location>
        <begin position="28"/>
        <end position="83"/>
    </location>
</feature>
<dbReference type="AlphaFoldDB" id="A0A266QBH2"/>
<comment type="caution">
    <text evidence="2">The sequence shown here is derived from an EMBL/GenBank/DDBJ whole genome shotgun (WGS) entry which is preliminary data.</text>
</comment>
<name>A0A266QBH2_9GAMM</name>
<evidence type="ECO:0000259" key="1">
    <source>
        <dbReference type="Pfam" id="PF18660"/>
    </source>
</evidence>
<keyword evidence="3" id="KW-1185">Reference proteome</keyword>
<evidence type="ECO:0000313" key="2">
    <source>
        <dbReference type="EMBL" id="OZY87150.1"/>
    </source>
</evidence>
<sequence>MNLLKVEQAAFRAIEKFLNQNVVDVKEPPIQSILTQLEFIAHCASQGQNPRNSLPEGRSFTYGIISSREFSSPEELELKKYLTAVDEELYPESYGS</sequence>
<gene>
    <name evidence="2" type="ORF">CBP51_09230</name>
</gene>
<organism evidence="2 3">
    <name type="scientific">Cellvibrio mixtus</name>
    <dbReference type="NCBI Taxonomy" id="39650"/>
    <lineage>
        <taxon>Bacteria</taxon>
        <taxon>Pseudomonadati</taxon>
        <taxon>Pseudomonadota</taxon>
        <taxon>Gammaproteobacteria</taxon>
        <taxon>Cellvibrionales</taxon>
        <taxon>Cellvibrionaceae</taxon>
        <taxon>Cellvibrio</taxon>
    </lineage>
</organism>
<dbReference type="InterPro" id="IPR040818">
    <property type="entry name" value="Tsi6"/>
</dbReference>
<dbReference type="Pfam" id="PF18660">
    <property type="entry name" value="Tsi6"/>
    <property type="match status" value="1"/>
</dbReference>
<dbReference type="Proteomes" id="UP000216101">
    <property type="component" value="Unassembled WGS sequence"/>
</dbReference>
<dbReference type="RefSeq" id="WP_094984629.1">
    <property type="nucleotide sequence ID" value="NZ_NHNI01000001.1"/>
</dbReference>
<dbReference type="EMBL" id="NHNI01000001">
    <property type="protein sequence ID" value="OZY87150.1"/>
    <property type="molecule type" value="Genomic_DNA"/>
</dbReference>
<protein>
    <recommendedName>
        <fullName evidence="1">Tsi6 domain-containing protein</fullName>
    </recommendedName>
</protein>
<proteinExistence type="predicted"/>
<reference evidence="3" key="1">
    <citation type="submission" date="2017-05" db="EMBL/GenBank/DDBJ databases">
        <authorList>
            <person name="Barney B.M."/>
        </authorList>
    </citation>
    <scope>NUCLEOTIDE SEQUENCE [LARGE SCALE GENOMIC DNA]</scope>
    <source>
        <strain evidence="3">PSBB022</strain>
    </source>
</reference>